<dbReference type="RefSeq" id="XP_001023921.1">
    <property type="nucleotide sequence ID" value="XM_001023921.1"/>
</dbReference>
<gene>
    <name evidence="9" type="ORF">TTHERM_00474370</name>
</gene>
<evidence type="ECO:0000313" key="10">
    <source>
        <dbReference type="Proteomes" id="UP000009168"/>
    </source>
</evidence>
<keyword evidence="10" id="KW-1185">Reference proteome</keyword>
<keyword evidence="1 7" id="KW-0723">Serine/threonine-protein kinase</keyword>
<dbReference type="CDD" id="cd05123">
    <property type="entry name" value="STKc_AGC"/>
    <property type="match status" value="1"/>
</dbReference>
<dbReference type="AlphaFoldDB" id="I7MLZ5"/>
<keyword evidence="4 9" id="KW-0418">Kinase</keyword>
<evidence type="ECO:0000313" key="9">
    <source>
        <dbReference type="EMBL" id="EAS03676.1"/>
    </source>
</evidence>
<dbReference type="FunFam" id="1.10.510.10:FF:000210">
    <property type="entry name" value="Non-specific serine/threonine protein kinase"/>
    <property type="match status" value="1"/>
</dbReference>
<dbReference type="PROSITE" id="PS50011">
    <property type="entry name" value="PROTEIN_KINASE_DOM"/>
    <property type="match status" value="1"/>
</dbReference>
<dbReference type="EMBL" id="GG662472">
    <property type="protein sequence ID" value="EAS03676.1"/>
    <property type="molecule type" value="Genomic_DNA"/>
</dbReference>
<sequence length="327" mass="37204">MEASQLIKSSQLQQNYKVLELIGNGTYGDVVLAQDLRGNGDEQVAIKIIKNNKERKNQISSIQNERIILEKCKNHPFFVQSKEFVKDKSCSFFIMEYVQGGELYDIIQNRGHLSEDAARFYASQVLIALDYLHQNDIVYRDLKPENILLDENGYVKLTDFGLSEVEVVSPTLDKICGTPEYVSPEMLFESGYGKQVDHWALGVLIFEMITGHTPFEAKSQEELFEKIKFSQVTYPACISPQLKSLLEGLFMKNPSKRLGAKGIEQIKKHPWFIKTSWESLKKKLLKAPYKNLITKKLGRENNQSDSSDIFANLTKDSSPTISLDGSF</sequence>
<evidence type="ECO:0000256" key="6">
    <source>
        <dbReference type="PROSITE-ProRule" id="PRU10141"/>
    </source>
</evidence>
<feature type="domain" description="Protein kinase" evidence="8">
    <location>
        <begin position="16"/>
        <end position="272"/>
    </location>
</feature>
<evidence type="ECO:0000256" key="1">
    <source>
        <dbReference type="ARBA" id="ARBA00022527"/>
    </source>
</evidence>
<feature type="binding site" evidence="6">
    <location>
        <position position="47"/>
    </location>
    <ligand>
        <name>ATP</name>
        <dbReference type="ChEBI" id="CHEBI:30616"/>
    </ligand>
</feature>
<dbReference type="Proteomes" id="UP000009168">
    <property type="component" value="Unassembled WGS sequence"/>
</dbReference>
<dbReference type="GeneID" id="7844265"/>
<dbReference type="InParanoid" id="I7MLZ5"/>
<keyword evidence="2" id="KW-0808">Transferase</keyword>
<evidence type="ECO:0000259" key="8">
    <source>
        <dbReference type="PROSITE" id="PS50011"/>
    </source>
</evidence>
<dbReference type="Pfam" id="PF00069">
    <property type="entry name" value="Pkinase"/>
    <property type="match status" value="1"/>
</dbReference>
<keyword evidence="3 6" id="KW-0547">Nucleotide-binding</keyword>
<dbReference type="eggNOG" id="KOG0694">
    <property type="taxonomic scope" value="Eukaryota"/>
</dbReference>
<dbReference type="OrthoDB" id="10047816at2759"/>
<dbReference type="InterPro" id="IPR017441">
    <property type="entry name" value="Protein_kinase_ATP_BS"/>
</dbReference>
<evidence type="ECO:0000256" key="5">
    <source>
        <dbReference type="ARBA" id="ARBA00022840"/>
    </source>
</evidence>
<name>I7MLZ5_TETTS</name>
<organism evidence="9 10">
    <name type="scientific">Tetrahymena thermophila (strain SB210)</name>
    <dbReference type="NCBI Taxonomy" id="312017"/>
    <lineage>
        <taxon>Eukaryota</taxon>
        <taxon>Sar</taxon>
        <taxon>Alveolata</taxon>
        <taxon>Ciliophora</taxon>
        <taxon>Intramacronucleata</taxon>
        <taxon>Oligohymenophorea</taxon>
        <taxon>Hymenostomatida</taxon>
        <taxon>Tetrahymenina</taxon>
        <taxon>Tetrahymenidae</taxon>
        <taxon>Tetrahymena</taxon>
    </lineage>
</organism>
<dbReference type="STRING" id="312017.I7MLZ5"/>
<dbReference type="HOGENOM" id="CLU_000288_63_5_1"/>
<dbReference type="InterPro" id="IPR000719">
    <property type="entry name" value="Prot_kinase_dom"/>
</dbReference>
<dbReference type="PROSITE" id="PS00107">
    <property type="entry name" value="PROTEIN_KINASE_ATP"/>
    <property type="match status" value="1"/>
</dbReference>
<protein>
    <submittedName>
        <fullName evidence="9">Serine/Threonine kinase domain protein</fullName>
    </submittedName>
</protein>
<evidence type="ECO:0000256" key="7">
    <source>
        <dbReference type="RuleBase" id="RU000304"/>
    </source>
</evidence>
<dbReference type="GO" id="GO:0005524">
    <property type="term" value="F:ATP binding"/>
    <property type="evidence" value="ECO:0007669"/>
    <property type="project" value="UniProtKB-UniRule"/>
</dbReference>
<keyword evidence="5 6" id="KW-0067">ATP-binding</keyword>
<dbReference type="SUPFAM" id="SSF56112">
    <property type="entry name" value="Protein kinase-like (PK-like)"/>
    <property type="match status" value="1"/>
</dbReference>
<dbReference type="InterPro" id="IPR045270">
    <property type="entry name" value="STKc_AGC"/>
</dbReference>
<proteinExistence type="inferred from homology"/>
<dbReference type="PANTHER" id="PTHR24353">
    <property type="entry name" value="CYCLIC NUCLEOTIDE-DEPENDENT PROTEIN KINASE"/>
    <property type="match status" value="1"/>
</dbReference>
<dbReference type="GO" id="GO:0004691">
    <property type="term" value="F:cAMP-dependent protein kinase activity"/>
    <property type="evidence" value="ECO:0007669"/>
    <property type="project" value="TreeGrafter"/>
</dbReference>
<evidence type="ECO:0000256" key="3">
    <source>
        <dbReference type="ARBA" id="ARBA00022741"/>
    </source>
</evidence>
<reference evidence="10" key="1">
    <citation type="journal article" date="2006" name="PLoS Biol.">
        <title>Macronuclear genome sequence of the ciliate Tetrahymena thermophila, a model eukaryote.</title>
        <authorList>
            <person name="Eisen J.A."/>
            <person name="Coyne R.S."/>
            <person name="Wu M."/>
            <person name="Wu D."/>
            <person name="Thiagarajan M."/>
            <person name="Wortman J.R."/>
            <person name="Badger J.H."/>
            <person name="Ren Q."/>
            <person name="Amedeo P."/>
            <person name="Jones K.M."/>
            <person name="Tallon L.J."/>
            <person name="Delcher A.L."/>
            <person name="Salzberg S.L."/>
            <person name="Silva J.C."/>
            <person name="Haas B.J."/>
            <person name="Majoros W.H."/>
            <person name="Farzad M."/>
            <person name="Carlton J.M."/>
            <person name="Smith R.K. Jr."/>
            <person name="Garg J."/>
            <person name="Pearlman R.E."/>
            <person name="Karrer K.M."/>
            <person name="Sun L."/>
            <person name="Manning G."/>
            <person name="Elde N.C."/>
            <person name="Turkewitz A.P."/>
            <person name="Asai D.J."/>
            <person name="Wilkes D.E."/>
            <person name="Wang Y."/>
            <person name="Cai H."/>
            <person name="Collins K."/>
            <person name="Stewart B.A."/>
            <person name="Lee S.R."/>
            <person name="Wilamowska K."/>
            <person name="Weinberg Z."/>
            <person name="Ruzzo W.L."/>
            <person name="Wloga D."/>
            <person name="Gaertig J."/>
            <person name="Frankel J."/>
            <person name="Tsao C.-C."/>
            <person name="Gorovsky M.A."/>
            <person name="Keeling P.J."/>
            <person name="Waller R.F."/>
            <person name="Patron N.J."/>
            <person name="Cherry J.M."/>
            <person name="Stover N.A."/>
            <person name="Krieger C.J."/>
            <person name="del Toro C."/>
            <person name="Ryder H.F."/>
            <person name="Williamson S.C."/>
            <person name="Barbeau R.A."/>
            <person name="Hamilton E.P."/>
            <person name="Orias E."/>
        </authorList>
    </citation>
    <scope>NUCLEOTIDE SEQUENCE [LARGE SCALE GENOMIC DNA]</scope>
    <source>
        <strain evidence="10">SB210</strain>
    </source>
</reference>
<dbReference type="Gene3D" id="3.30.200.20">
    <property type="entry name" value="Phosphorylase Kinase, domain 1"/>
    <property type="match status" value="1"/>
</dbReference>
<comment type="similarity">
    <text evidence="7">Belongs to the protein kinase superfamily.</text>
</comment>
<accession>I7MLZ5</accession>
<dbReference type="SMART" id="SM00220">
    <property type="entry name" value="S_TKc"/>
    <property type="match status" value="1"/>
</dbReference>
<dbReference type="Gene3D" id="1.10.510.10">
    <property type="entry name" value="Transferase(Phosphotransferase) domain 1"/>
    <property type="match status" value="1"/>
</dbReference>
<dbReference type="GO" id="GO:0005952">
    <property type="term" value="C:cAMP-dependent protein kinase complex"/>
    <property type="evidence" value="ECO:0007669"/>
    <property type="project" value="TreeGrafter"/>
</dbReference>
<evidence type="ECO:0000256" key="2">
    <source>
        <dbReference type="ARBA" id="ARBA00022679"/>
    </source>
</evidence>
<dbReference type="InterPro" id="IPR011009">
    <property type="entry name" value="Kinase-like_dom_sf"/>
</dbReference>
<dbReference type="PROSITE" id="PS00108">
    <property type="entry name" value="PROTEIN_KINASE_ST"/>
    <property type="match status" value="1"/>
</dbReference>
<evidence type="ECO:0000256" key="4">
    <source>
        <dbReference type="ARBA" id="ARBA00022777"/>
    </source>
</evidence>
<dbReference type="InterPro" id="IPR008271">
    <property type="entry name" value="Ser/Thr_kinase_AS"/>
</dbReference>
<dbReference type="KEGG" id="tet:TTHERM_00474370"/>
<dbReference type="OMA" id="NILHEEP"/>
<dbReference type="PANTHER" id="PTHR24353:SF37">
    <property type="entry name" value="CAMP-DEPENDENT PROTEIN KINASE CATALYTIC SUBUNIT PRKX"/>
    <property type="match status" value="1"/>
</dbReference>